<comment type="caution">
    <text evidence="10">Lacks conserved residue(s) required for the propagation of feature annotation.</text>
</comment>
<evidence type="ECO:0000256" key="4">
    <source>
        <dbReference type="ARBA" id="ARBA00022801"/>
    </source>
</evidence>
<feature type="chain" id="PRO_5005123177" description="Metalloendopeptidase" evidence="11">
    <location>
        <begin position="18"/>
        <end position="344"/>
    </location>
</feature>
<dbReference type="KEGG" id="dmo:Dmoj_GI24368"/>
<organism evidence="13 14">
    <name type="scientific">Drosophila mojavensis</name>
    <name type="common">Fruit fly</name>
    <dbReference type="NCBI Taxonomy" id="7230"/>
    <lineage>
        <taxon>Eukaryota</taxon>
        <taxon>Metazoa</taxon>
        <taxon>Ecdysozoa</taxon>
        <taxon>Arthropoda</taxon>
        <taxon>Hexapoda</taxon>
        <taxon>Insecta</taxon>
        <taxon>Pterygota</taxon>
        <taxon>Neoptera</taxon>
        <taxon>Endopterygota</taxon>
        <taxon>Diptera</taxon>
        <taxon>Brachycera</taxon>
        <taxon>Muscomorpha</taxon>
        <taxon>Ephydroidea</taxon>
        <taxon>Drosophilidae</taxon>
        <taxon>Drosophila</taxon>
    </lineage>
</organism>
<dbReference type="AlphaFoldDB" id="B4KAV9"/>
<dbReference type="EC" id="3.4.24.-" evidence="11"/>
<evidence type="ECO:0000256" key="9">
    <source>
        <dbReference type="ARBA" id="ARBA00023180"/>
    </source>
</evidence>
<dbReference type="Pfam" id="PF01400">
    <property type="entry name" value="Astacin"/>
    <property type="match status" value="1"/>
</dbReference>
<evidence type="ECO:0000256" key="5">
    <source>
        <dbReference type="ARBA" id="ARBA00022833"/>
    </source>
</evidence>
<keyword evidence="1 10" id="KW-0645">Protease</keyword>
<dbReference type="InterPro" id="IPR034035">
    <property type="entry name" value="Astacin-like_dom"/>
</dbReference>
<keyword evidence="3 11" id="KW-0732">Signal</keyword>
<dbReference type="EMBL" id="CH933806">
    <property type="protein sequence ID" value="EDW14637.1"/>
    <property type="molecule type" value="Genomic_DNA"/>
</dbReference>
<evidence type="ECO:0000256" key="11">
    <source>
        <dbReference type="RuleBase" id="RU361183"/>
    </source>
</evidence>
<dbReference type="MEROPS" id="M12.A07"/>
<feature type="signal peptide" evidence="11">
    <location>
        <begin position="1"/>
        <end position="17"/>
    </location>
</feature>
<dbReference type="PROSITE" id="PS51864">
    <property type="entry name" value="ASTACIN"/>
    <property type="match status" value="1"/>
</dbReference>
<dbReference type="HOGENOM" id="CLU_017286_2_2_1"/>
<keyword evidence="9" id="KW-0325">Glycoprotein</keyword>
<dbReference type="CDD" id="cd04280">
    <property type="entry name" value="ZnMc_astacin_like"/>
    <property type="match status" value="1"/>
</dbReference>
<dbReference type="SUPFAM" id="SSF55486">
    <property type="entry name" value="Metalloproteases ('zincins'), catalytic domain"/>
    <property type="match status" value="1"/>
</dbReference>
<dbReference type="Gene3D" id="3.40.390.10">
    <property type="entry name" value="Collagenase (Catalytic Domain)"/>
    <property type="match status" value="1"/>
</dbReference>
<keyword evidence="2 10" id="KW-0479">Metal-binding</keyword>
<name>B4KAV9_DROMO</name>
<evidence type="ECO:0000256" key="10">
    <source>
        <dbReference type="PROSITE-ProRule" id="PRU01211"/>
    </source>
</evidence>
<feature type="domain" description="Peptidase M12A" evidence="12">
    <location>
        <begin position="94"/>
        <end position="289"/>
    </location>
</feature>
<keyword evidence="7" id="KW-0865">Zymogen</keyword>
<dbReference type="PRINTS" id="PR00480">
    <property type="entry name" value="ASTACIN"/>
</dbReference>
<dbReference type="PANTHER" id="PTHR10127">
    <property type="entry name" value="DISCOIDIN, CUB, EGF, LAMININ , AND ZINC METALLOPROTEASE DOMAIN CONTAINING"/>
    <property type="match status" value="1"/>
</dbReference>
<keyword evidence="8" id="KW-1015">Disulfide bond</keyword>
<feature type="active site" evidence="10">
    <location>
        <position position="188"/>
    </location>
</feature>
<proteinExistence type="predicted"/>
<dbReference type="OrthoDB" id="291007at2759"/>
<evidence type="ECO:0000256" key="8">
    <source>
        <dbReference type="ARBA" id="ARBA00023157"/>
    </source>
</evidence>
<dbReference type="InParanoid" id="B4KAV9"/>
<dbReference type="PhylomeDB" id="B4KAV9"/>
<comment type="cofactor">
    <cofactor evidence="10 11">
        <name>Zn(2+)</name>
        <dbReference type="ChEBI" id="CHEBI:29105"/>
    </cofactor>
    <text evidence="10 11">Binds 1 zinc ion per subunit.</text>
</comment>
<dbReference type="SMART" id="SM00235">
    <property type="entry name" value="ZnMc"/>
    <property type="match status" value="1"/>
</dbReference>
<evidence type="ECO:0000313" key="14">
    <source>
        <dbReference type="Proteomes" id="UP000009192"/>
    </source>
</evidence>
<dbReference type="PANTHER" id="PTHR10127:SF780">
    <property type="entry name" value="METALLOENDOPEPTIDASE"/>
    <property type="match status" value="1"/>
</dbReference>
<dbReference type="InterPro" id="IPR024079">
    <property type="entry name" value="MetalloPept_cat_dom_sf"/>
</dbReference>
<evidence type="ECO:0000256" key="1">
    <source>
        <dbReference type="ARBA" id="ARBA00022670"/>
    </source>
</evidence>
<protein>
    <recommendedName>
        <fullName evidence="11">Metalloendopeptidase</fullName>
        <ecNumber evidence="11">3.4.24.-</ecNumber>
    </recommendedName>
</protein>
<dbReference type="GO" id="GO:0008270">
    <property type="term" value="F:zinc ion binding"/>
    <property type="evidence" value="ECO:0007669"/>
    <property type="project" value="UniProtKB-UniRule"/>
</dbReference>
<keyword evidence="5 10" id="KW-0862">Zinc</keyword>
<evidence type="ECO:0000313" key="13">
    <source>
        <dbReference type="EMBL" id="EDW14637.1"/>
    </source>
</evidence>
<dbReference type="InterPro" id="IPR006026">
    <property type="entry name" value="Peptidase_Metallo"/>
</dbReference>
<evidence type="ECO:0000259" key="12">
    <source>
        <dbReference type="PROSITE" id="PS51864"/>
    </source>
</evidence>
<dbReference type="Proteomes" id="UP000009192">
    <property type="component" value="Unassembled WGS sequence"/>
</dbReference>
<dbReference type="eggNOG" id="KOG3714">
    <property type="taxonomic scope" value="Eukaryota"/>
</dbReference>
<dbReference type="GO" id="GO:0004222">
    <property type="term" value="F:metalloendopeptidase activity"/>
    <property type="evidence" value="ECO:0007669"/>
    <property type="project" value="UniProtKB-UniRule"/>
</dbReference>
<keyword evidence="6 10" id="KW-0482">Metalloprotease</keyword>
<feature type="binding site" evidence="10">
    <location>
        <position position="197"/>
    </location>
    <ligand>
        <name>Zn(2+)</name>
        <dbReference type="ChEBI" id="CHEBI:29105"/>
        <note>catalytic</note>
    </ligand>
</feature>
<evidence type="ECO:0000256" key="6">
    <source>
        <dbReference type="ARBA" id="ARBA00023049"/>
    </source>
</evidence>
<gene>
    <name evidence="13" type="primary">Dmoj\GI24368</name>
    <name evidence="13" type="ORF">Dmoj_GI24368</name>
</gene>
<reference evidence="13 14" key="1">
    <citation type="journal article" date="2007" name="Nature">
        <title>Evolution of genes and genomes on the Drosophila phylogeny.</title>
        <authorList>
            <consortium name="Drosophila 12 Genomes Consortium"/>
            <person name="Clark A.G."/>
            <person name="Eisen M.B."/>
            <person name="Smith D.R."/>
            <person name="Bergman C.M."/>
            <person name="Oliver B."/>
            <person name="Markow T.A."/>
            <person name="Kaufman T.C."/>
            <person name="Kellis M."/>
            <person name="Gelbart W."/>
            <person name="Iyer V.N."/>
            <person name="Pollard D.A."/>
            <person name="Sackton T.B."/>
            <person name="Larracuente A.M."/>
            <person name="Singh N.D."/>
            <person name="Abad J.P."/>
            <person name="Abt D.N."/>
            <person name="Adryan B."/>
            <person name="Aguade M."/>
            <person name="Akashi H."/>
            <person name="Anderson W.W."/>
            <person name="Aquadro C.F."/>
            <person name="Ardell D.H."/>
            <person name="Arguello R."/>
            <person name="Artieri C.G."/>
            <person name="Barbash D.A."/>
            <person name="Barker D."/>
            <person name="Barsanti P."/>
            <person name="Batterham P."/>
            <person name="Batzoglou S."/>
            <person name="Begun D."/>
            <person name="Bhutkar A."/>
            <person name="Blanco E."/>
            <person name="Bosak S.A."/>
            <person name="Bradley R.K."/>
            <person name="Brand A.D."/>
            <person name="Brent M.R."/>
            <person name="Brooks A.N."/>
            <person name="Brown R.H."/>
            <person name="Butlin R.K."/>
            <person name="Caggese C."/>
            <person name="Calvi B.R."/>
            <person name="Bernardo de Carvalho A."/>
            <person name="Caspi A."/>
            <person name="Castrezana S."/>
            <person name="Celniker S.E."/>
            <person name="Chang J.L."/>
            <person name="Chapple C."/>
            <person name="Chatterji S."/>
            <person name="Chinwalla A."/>
            <person name="Civetta A."/>
            <person name="Clifton S.W."/>
            <person name="Comeron J.M."/>
            <person name="Costello J.C."/>
            <person name="Coyne J.A."/>
            <person name="Daub J."/>
            <person name="David R.G."/>
            <person name="Delcher A.L."/>
            <person name="Delehaunty K."/>
            <person name="Do C.B."/>
            <person name="Ebling H."/>
            <person name="Edwards K."/>
            <person name="Eickbush T."/>
            <person name="Evans J.D."/>
            <person name="Filipski A."/>
            <person name="Findeiss S."/>
            <person name="Freyhult E."/>
            <person name="Fulton L."/>
            <person name="Fulton R."/>
            <person name="Garcia A.C."/>
            <person name="Gardiner A."/>
            <person name="Garfield D.A."/>
            <person name="Garvin B.E."/>
            <person name="Gibson G."/>
            <person name="Gilbert D."/>
            <person name="Gnerre S."/>
            <person name="Godfrey J."/>
            <person name="Good R."/>
            <person name="Gotea V."/>
            <person name="Gravely B."/>
            <person name="Greenberg A.J."/>
            <person name="Griffiths-Jones S."/>
            <person name="Gross S."/>
            <person name="Guigo R."/>
            <person name="Gustafson E.A."/>
            <person name="Haerty W."/>
            <person name="Hahn M.W."/>
            <person name="Halligan D.L."/>
            <person name="Halpern A.L."/>
            <person name="Halter G.M."/>
            <person name="Han M.V."/>
            <person name="Heger A."/>
            <person name="Hillier L."/>
            <person name="Hinrichs A.S."/>
            <person name="Holmes I."/>
            <person name="Hoskins R.A."/>
            <person name="Hubisz M.J."/>
            <person name="Hultmark D."/>
            <person name="Huntley M.A."/>
            <person name="Jaffe D.B."/>
            <person name="Jagadeeshan S."/>
            <person name="Jeck W.R."/>
            <person name="Johnson J."/>
            <person name="Jones C.D."/>
            <person name="Jordan W.C."/>
            <person name="Karpen G.H."/>
            <person name="Kataoka E."/>
            <person name="Keightley P.D."/>
            <person name="Kheradpour P."/>
            <person name="Kirkness E.F."/>
            <person name="Koerich L.B."/>
            <person name="Kristiansen K."/>
            <person name="Kudrna D."/>
            <person name="Kulathinal R.J."/>
            <person name="Kumar S."/>
            <person name="Kwok R."/>
            <person name="Lander E."/>
            <person name="Langley C.H."/>
            <person name="Lapoint R."/>
            <person name="Lazzaro B.P."/>
            <person name="Lee S.J."/>
            <person name="Levesque L."/>
            <person name="Li R."/>
            <person name="Lin C.F."/>
            <person name="Lin M.F."/>
            <person name="Lindblad-Toh K."/>
            <person name="Llopart A."/>
            <person name="Long M."/>
            <person name="Low L."/>
            <person name="Lozovsky E."/>
            <person name="Lu J."/>
            <person name="Luo M."/>
            <person name="Machado C.A."/>
            <person name="Makalowski W."/>
            <person name="Marzo M."/>
            <person name="Matsuda M."/>
            <person name="Matzkin L."/>
            <person name="McAllister B."/>
            <person name="McBride C.S."/>
            <person name="McKernan B."/>
            <person name="McKernan K."/>
            <person name="Mendez-Lago M."/>
            <person name="Minx P."/>
            <person name="Mollenhauer M.U."/>
            <person name="Montooth K."/>
            <person name="Mount S.M."/>
            <person name="Mu X."/>
            <person name="Myers E."/>
            <person name="Negre B."/>
            <person name="Newfeld S."/>
            <person name="Nielsen R."/>
            <person name="Noor M.A."/>
            <person name="O'Grady P."/>
            <person name="Pachter L."/>
            <person name="Papaceit M."/>
            <person name="Parisi M.J."/>
            <person name="Parisi M."/>
            <person name="Parts L."/>
            <person name="Pedersen J.S."/>
            <person name="Pesole G."/>
            <person name="Phillippy A.M."/>
            <person name="Ponting C.P."/>
            <person name="Pop M."/>
            <person name="Porcelli D."/>
            <person name="Powell J.R."/>
            <person name="Prohaska S."/>
            <person name="Pruitt K."/>
            <person name="Puig M."/>
            <person name="Quesneville H."/>
            <person name="Ram K.R."/>
            <person name="Rand D."/>
            <person name="Rasmussen M.D."/>
            <person name="Reed L.K."/>
            <person name="Reenan R."/>
            <person name="Reily A."/>
            <person name="Remington K.A."/>
            <person name="Rieger T.T."/>
            <person name="Ritchie M.G."/>
            <person name="Robin C."/>
            <person name="Rogers Y.H."/>
            <person name="Rohde C."/>
            <person name="Rozas J."/>
            <person name="Rubenfield M.J."/>
            <person name="Ruiz A."/>
            <person name="Russo S."/>
            <person name="Salzberg S.L."/>
            <person name="Sanchez-Gracia A."/>
            <person name="Saranga D.J."/>
            <person name="Sato H."/>
            <person name="Schaeffer S.W."/>
            <person name="Schatz M.C."/>
            <person name="Schlenke T."/>
            <person name="Schwartz R."/>
            <person name="Segarra C."/>
            <person name="Singh R.S."/>
            <person name="Sirot L."/>
            <person name="Sirota M."/>
            <person name="Sisneros N.B."/>
            <person name="Smith C.D."/>
            <person name="Smith T.F."/>
            <person name="Spieth J."/>
            <person name="Stage D.E."/>
            <person name="Stark A."/>
            <person name="Stephan W."/>
            <person name="Strausberg R.L."/>
            <person name="Strempel S."/>
            <person name="Sturgill D."/>
            <person name="Sutton G."/>
            <person name="Sutton G.G."/>
            <person name="Tao W."/>
            <person name="Teichmann S."/>
            <person name="Tobari Y.N."/>
            <person name="Tomimura Y."/>
            <person name="Tsolas J.M."/>
            <person name="Valente V.L."/>
            <person name="Venter E."/>
            <person name="Venter J.C."/>
            <person name="Vicario S."/>
            <person name="Vieira F.G."/>
            <person name="Vilella A.J."/>
            <person name="Villasante A."/>
            <person name="Walenz B."/>
            <person name="Wang J."/>
            <person name="Wasserman M."/>
            <person name="Watts T."/>
            <person name="Wilson D."/>
            <person name="Wilson R.K."/>
            <person name="Wing R.A."/>
            <person name="Wolfner M.F."/>
            <person name="Wong A."/>
            <person name="Wong G.K."/>
            <person name="Wu C.I."/>
            <person name="Wu G."/>
            <person name="Yamamoto D."/>
            <person name="Yang H.P."/>
            <person name="Yang S.P."/>
            <person name="Yorke J.A."/>
            <person name="Yoshida K."/>
            <person name="Zdobnov E."/>
            <person name="Zhang P."/>
            <person name="Zhang Y."/>
            <person name="Zimin A.V."/>
            <person name="Baldwin J."/>
            <person name="Abdouelleil A."/>
            <person name="Abdulkadir J."/>
            <person name="Abebe A."/>
            <person name="Abera B."/>
            <person name="Abreu J."/>
            <person name="Acer S.C."/>
            <person name="Aftuck L."/>
            <person name="Alexander A."/>
            <person name="An P."/>
            <person name="Anderson E."/>
            <person name="Anderson S."/>
            <person name="Arachi H."/>
            <person name="Azer M."/>
            <person name="Bachantsang P."/>
            <person name="Barry A."/>
            <person name="Bayul T."/>
            <person name="Berlin A."/>
            <person name="Bessette D."/>
            <person name="Bloom T."/>
            <person name="Blye J."/>
            <person name="Boguslavskiy L."/>
            <person name="Bonnet C."/>
            <person name="Boukhgalter B."/>
            <person name="Bourzgui I."/>
            <person name="Brown A."/>
            <person name="Cahill P."/>
            <person name="Channer S."/>
            <person name="Cheshatsang Y."/>
            <person name="Chuda L."/>
            <person name="Citroen M."/>
            <person name="Collymore A."/>
            <person name="Cooke P."/>
            <person name="Costello M."/>
            <person name="D'Aco K."/>
            <person name="Daza R."/>
            <person name="De Haan G."/>
            <person name="DeGray S."/>
            <person name="DeMaso C."/>
            <person name="Dhargay N."/>
            <person name="Dooley K."/>
            <person name="Dooley E."/>
            <person name="Doricent M."/>
            <person name="Dorje P."/>
            <person name="Dorjee K."/>
            <person name="Dupes A."/>
            <person name="Elong R."/>
            <person name="Falk J."/>
            <person name="Farina A."/>
            <person name="Faro S."/>
            <person name="Ferguson D."/>
            <person name="Fisher S."/>
            <person name="Foley C.D."/>
            <person name="Franke A."/>
            <person name="Friedrich D."/>
            <person name="Gadbois L."/>
            <person name="Gearin G."/>
            <person name="Gearin C.R."/>
            <person name="Giannoukos G."/>
            <person name="Goode T."/>
            <person name="Graham J."/>
            <person name="Grandbois E."/>
            <person name="Grewal S."/>
            <person name="Gyaltsen K."/>
            <person name="Hafez N."/>
            <person name="Hagos B."/>
            <person name="Hall J."/>
            <person name="Henson C."/>
            <person name="Hollinger A."/>
            <person name="Honan T."/>
            <person name="Huard M.D."/>
            <person name="Hughes L."/>
            <person name="Hurhula B."/>
            <person name="Husby M.E."/>
            <person name="Kamat A."/>
            <person name="Kanga B."/>
            <person name="Kashin S."/>
            <person name="Khazanovich D."/>
            <person name="Kisner P."/>
            <person name="Lance K."/>
            <person name="Lara M."/>
            <person name="Lee W."/>
            <person name="Lennon N."/>
            <person name="Letendre F."/>
            <person name="LeVine R."/>
            <person name="Lipovsky A."/>
            <person name="Liu X."/>
            <person name="Liu J."/>
            <person name="Liu S."/>
            <person name="Lokyitsang T."/>
            <person name="Lokyitsang Y."/>
            <person name="Lubonja R."/>
            <person name="Lui A."/>
            <person name="MacDonald P."/>
            <person name="Magnisalis V."/>
            <person name="Maru K."/>
            <person name="Matthews C."/>
            <person name="McCusker W."/>
            <person name="McDonough S."/>
            <person name="Mehta T."/>
            <person name="Meldrim J."/>
            <person name="Meneus L."/>
            <person name="Mihai O."/>
            <person name="Mihalev A."/>
            <person name="Mihova T."/>
            <person name="Mittelman R."/>
            <person name="Mlenga V."/>
            <person name="Montmayeur A."/>
            <person name="Mulrain L."/>
            <person name="Navidi A."/>
            <person name="Naylor J."/>
            <person name="Negash T."/>
            <person name="Nguyen T."/>
            <person name="Nguyen N."/>
            <person name="Nicol R."/>
            <person name="Norbu C."/>
            <person name="Norbu N."/>
            <person name="Novod N."/>
            <person name="O'Neill B."/>
            <person name="Osman S."/>
            <person name="Markiewicz E."/>
            <person name="Oyono O.L."/>
            <person name="Patti C."/>
            <person name="Phunkhang P."/>
            <person name="Pierre F."/>
            <person name="Priest M."/>
            <person name="Raghuraman S."/>
            <person name="Rege F."/>
            <person name="Reyes R."/>
            <person name="Rise C."/>
            <person name="Rogov P."/>
            <person name="Ross K."/>
            <person name="Ryan E."/>
            <person name="Settipalli S."/>
            <person name="Shea T."/>
            <person name="Sherpa N."/>
            <person name="Shi L."/>
            <person name="Shih D."/>
            <person name="Sparrow T."/>
            <person name="Spaulding J."/>
            <person name="Stalker J."/>
            <person name="Stange-Thomann N."/>
            <person name="Stavropoulos S."/>
            <person name="Stone C."/>
            <person name="Strader C."/>
            <person name="Tesfaye S."/>
            <person name="Thomson T."/>
            <person name="Thoulutsang Y."/>
            <person name="Thoulutsang D."/>
            <person name="Topham K."/>
            <person name="Topping I."/>
            <person name="Tsamla T."/>
            <person name="Vassiliev H."/>
            <person name="Vo A."/>
            <person name="Wangchuk T."/>
            <person name="Wangdi T."/>
            <person name="Weiand M."/>
            <person name="Wilkinson J."/>
            <person name="Wilson A."/>
            <person name="Yadav S."/>
            <person name="Young G."/>
            <person name="Yu Q."/>
            <person name="Zembek L."/>
            <person name="Zhong D."/>
            <person name="Zimmer A."/>
            <person name="Zwirko Z."/>
            <person name="Jaffe D.B."/>
            <person name="Alvarez P."/>
            <person name="Brockman W."/>
            <person name="Butler J."/>
            <person name="Chin C."/>
            <person name="Gnerre S."/>
            <person name="Grabherr M."/>
            <person name="Kleber M."/>
            <person name="Mauceli E."/>
            <person name="MacCallum I."/>
        </authorList>
    </citation>
    <scope>NUCLEOTIDE SEQUENCE [LARGE SCALE GENOMIC DNA]</scope>
    <source>
        <strain evidence="14">Tucson 15081-1352.22</strain>
    </source>
</reference>
<sequence>MQRLIFTFVSMYTLSWALPLVSQEEVSFGDPTQSSTDIIDLSAYGAALLGKPDQELTGARVANLSADSDVNPEELGSYLEGDILVPQPAITMRNGMVSQSLRWPNGVVPYRIEGDFDRQELSIIETAMEDYHKRTCIRFVPHSGERDYISIDSDFSGCWSAVGRIGGRQRVNLQLPGCLRRYGTVLHELMHALGFLHEQSRMERDDYVMINYDNIRPRAWKNFRKADISEAFGVPYDFDSLMHYSARAFSWNGQPTIITKEAKDNIRLGQRLAFSDKDIEKINRMYACGSRLTTPPADVSFSTPEPESSMVTTSSSSSIDPDNWIELLISSWGLKGSFEEIPEV</sequence>
<dbReference type="FunFam" id="3.40.390.10:FF:000015">
    <property type="entry name" value="Meprin A subunit"/>
    <property type="match status" value="1"/>
</dbReference>
<evidence type="ECO:0000256" key="7">
    <source>
        <dbReference type="ARBA" id="ARBA00023145"/>
    </source>
</evidence>
<dbReference type="OMA" id="RMERDDY"/>
<keyword evidence="4 10" id="KW-0378">Hydrolase</keyword>
<keyword evidence="14" id="KW-1185">Reference proteome</keyword>
<feature type="binding site" evidence="10">
    <location>
        <position position="191"/>
    </location>
    <ligand>
        <name>Zn(2+)</name>
        <dbReference type="ChEBI" id="CHEBI:29105"/>
        <note>catalytic</note>
    </ligand>
</feature>
<feature type="binding site" evidence="10">
    <location>
        <position position="187"/>
    </location>
    <ligand>
        <name>Zn(2+)</name>
        <dbReference type="ChEBI" id="CHEBI:29105"/>
        <note>catalytic</note>
    </ligand>
</feature>
<accession>B4KAV9</accession>
<dbReference type="GO" id="GO:0006508">
    <property type="term" value="P:proteolysis"/>
    <property type="evidence" value="ECO:0007669"/>
    <property type="project" value="UniProtKB-KW"/>
</dbReference>
<dbReference type="InterPro" id="IPR001506">
    <property type="entry name" value="Peptidase_M12A"/>
</dbReference>
<evidence type="ECO:0000256" key="3">
    <source>
        <dbReference type="ARBA" id="ARBA00022729"/>
    </source>
</evidence>
<evidence type="ECO:0000256" key="2">
    <source>
        <dbReference type="ARBA" id="ARBA00022723"/>
    </source>
</evidence>